<evidence type="ECO:0000313" key="14">
    <source>
        <dbReference type="EMBL" id="HIU27546.1"/>
    </source>
</evidence>
<comment type="cofactor">
    <cofactor evidence="10 13">
        <name>Mn(2+)</name>
        <dbReference type="ChEBI" id="CHEBI:29035"/>
    </cofactor>
    <text evidence="10 13">Binds 2 manganese ions per subunit.</text>
</comment>
<evidence type="ECO:0000256" key="4">
    <source>
        <dbReference type="ARBA" id="ARBA00022503"/>
    </source>
</evidence>
<comment type="pathway">
    <text evidence="1">Nitrogen metabolism; urea cycle; L-ornithine and urea from L-arginine: step 1/1.</text>
</comment>
<comment type="caution">
    <text evidence="14">The sequence shown here is derived from an EMBL/GenBank/DDBJ whole genome shotgun (WGS) entry which is preliminary data.</text>
</comment>
<dbReference type="PROSITE" id="PS51409">
    <property type="entry name" value="ARGINASE_2"/>
    <property type="match status" value="1"/>
</dbReference>
<evidence type="ECO:0000256" key="12">
    <source>
        <dbReference type="RuleBase" id="RU003684"/>
    </source>
</evidence>
<evidence type="ECO:0000256" key="3">
    <source>
        <dbReference type="ARBA" id="ARBA00018123"/>
    </source>
</evidence>
<feature type="binding site" evidence="10">
    <location>
        <position position="95"/>
    </location>
    <ligand>
        <name>Mn(2+)</name>
        <dbReference type="ChEBI" id="CHEBI:29035"/>
        <label>1</label>
    </ligand>
</feature>
<accession>A0A9D1L870</accession>
<dbReference type="CDD" id="cd09989">
    <property type="entry name" value="Arginase"/>
    <property type="match status" value="1"/>
</dbReference>
<organism evidence="14 15">
    <name type="scientific">Candidatus Fimisoma avicola</name>
    <dbReference type="NCBI Taxonomy" id="2840826"/>
    <lineage>
        <taxon>Bacteria</taxon>
        <taxon>Bacillati</taxon>
        <taxon>Bacillota</taxon>
        <taxon>Clostridia</taxon>
        <taxon>Eubacteriales</taxon>
        <taxon>Candidatus Fimisoma</taxon>
    </lineage>
</organism>
<keyword evidence="6 12" id="KW-0378">Hydrolase</keyword>
<dbReference type="InterPro" id="IPR006035">
    <property type="entry name" value="Ureohydrolase"/>
</dbReference>
<evidence type="ECO:0000256" key="10">
    <source>
        <dbReference type="PIRSR" id="PIRSR036979-1"/>
    </source>
</evidence>
<evidence type="ECO:0000256" key="6">
    <source>
        <dbReference type="ARBA" id="ARBA00022801"/>
    </source>
</evidence>
<keyword evidence="7 10" id="KW-0464">Manganese</keyword>
<dbReference type="Pfam" id="PF00491">
    <property type="entry name" value="Arginase"/>
    <property type="match status" value="1"/>
</dbReference>
<dbReference type="GO" id="GO:0030145">
    <property type="term" value="F:manganese ion binding"/>
    <property type="evidence" value="ECO:0007669"/>
    <property type="project" value="TreeGrafter"/>
</dbReference>
<dbReference type="GO" id="GO:0006525">
    <property type="term" value="P:arginine metabolic process"/>
    <property type="evidence" value="ECO:0007669"/>
    <property type="project" value="UniProtKB-KW"/>
</dbReference>
<dbReference type="GO" id="GO:0005737">
    <property type="term" value="C:cytoplasm"/>
    <property type="evidence" value="ECO:0007669"/>
    <property type="project" value="TreeGrafter"/>
</dbReference>
<reference evidence="14" key="2">
    <citation type="journal article" date="2021" name="PeerJ">
        <title>Extensive microbial diversity within the chicken gut microbiome revealed by metagenomics and culture.</title>
        <authorList>
            <person name="Gilroy R."/>
            <person name="Ravi A."/>
            <person name="Getino M."/>
            <person name="Pursley I."/>
            <person name="Horton D.L."/>
            <person name="Alikhan N.F."/>
            <person name="Baker D."/>
            <person name="Gharbi K."/>
            <person name="Hall N."/>
            <person name="Watson M."/>
            <person name="Adriaenssens E.M."/>
            <person name="Foster-Nyarko E."/>
            <person name="Jarju S."/>
            <person name="Secka A."/>
            <person name="Antonio M."/>
            <person name="Oren A."/>
            <person name="Chaudhuri R.R."/>
            <person name="La Ragione R."/>
            <person name="Hildebrand F."/>
            <person name="Pallen M.J."/>
        </authorList>
    </citation>
    <scope>NUCLEOTIDE SEQUENCE</scope>
    <source>
        <strain evidence="14">11300</strain>
    </source>
</reference>
<evidence type="ECO:0000256" key="8">
    <source>
        <dbReference type="ARBA" id="ARBA00047391"/>
    </source>
</evidence>
<evidence type="ECO:0000256" key="5">
    <source>
        <dbReference type="ARBA" id="ARBA00022723"/>
    </source>
</evidence>
<feature type="binding site" evidence="10">
    <location>
        <position position="224"/>
    </location>
    <ligand>
        <name>Mn(2+)</name>
        <dbReference type="ChEBI" id="CHEBI:29035"/>
        <label>1</label>
    </ligand>
</feature>
<proteinExistence type="inferred from homology"/>
<evidence type="ECO:0000256" key="13">
    <source>
        <dbReference type="RuleBase" id="RU361159"/>
    </source>
</evidence>
<reference evidence="14" key="1">
    <citation type="submission" date="2020-10" db="EMBL/GenBank/DDBJ databases">
        <authorList>
            <person name="Gilroy R."/>
        </authorList>
    </citation>
    <scope>NUCLEOTIDE SEQUENCE</scope>
    <source>
        <strain evidence="14">11300</strain>
    </source>
</reference>
<protein>
    <recommendedName>
        <fullName evidence="3 9">Arginase</fullName>
        <ecNumber evidence="2 9">3.5.3.1</ecNumber>
    </recommendedName>
</protein>
<dbReference type="Gene3D" id="3.40.800.10">
    <property type="entry name" value="Ureohydrolase domain"/>
    <property type="match status" value="1"/>
</dbReference>
<evidence type="ECO:0000256" key="9">
    <source>
        <dbReference type="NCBIfam" id="TIGR01229"/>
    </source>
</evidence>
<name>A0A9D1L870_9FIRM</name>
<gene>
    <name evidence="14" type="primary">rocF</name>
    <name evidence="14" type="ORF">IAD16_04140</name>
</gene>
<dbReference type="FunFam" id="3.40.800.10:FF:000012">
    <property type="entry name" value="Arginase"/>
    <property type="match status" value="1"/>
</dbReference>
<dbReference type="Proteomes" id="UP000824091">
    <property type="component" value="Unassembled WGS sequence"/>
</dbReference>
<dbReference type="InterPro" id="IPR023696">
    <property type="entry name" value="Ureohydrolase_dom_sf"/>
</dbReference>
<dbReference type="PRINTS" id="PR00116">
    <property type="entry name" value="ARGINASE"/>
</dbReference>
<dbReference type="GO" id="GO:0004053">
    <property type="term" value="F:arginase activity"/>
    <property type="evidence" value="ECO:0007669"/>
    <property type="project" value="UniProtKB-UniRule"/>
</dbReference>
<sequence>MKKVDLIGVQMDFGAGTRGVNMGPAAIRFAGLVNGINGLGLECLDKGDLIPPQTGKSSEKLRNYEQVNYINKKLFEEVLDSHKNGHFPIVLGGDHSIAAGSISATAKHFKKIGLIWVDAHGDWNNEESTPSGNMHGMPFSAVCGAGPDIMVDFGQEPVYVDTARCVQIAGRDIDPMERIRMKEHGITVFSIADIDRIGMPAVIEQAIKIASDGTEGIHVSFDVDSITPESAPGTGTIVHSGLTVREAFYLVETLYACDKVIAFDMVEVNPMLDIKNKTGELAMELILSMLGKVVY</sequence>
<dbReference type="PROSITE" id="PS01053">
    <property type="entry name" value="ARGINASE_1"/>
    <property type="match status" value="1"/>
</dbReference>
<evidence type="ECO:0000256" key="1">
    <source>
        <dbReference type="ARBA" id="ARBA00005098"/>
    </source>
</evidence>
<dbReference type="NCBIfam" id="TIGR01229">
    <property type="entry name" value="rocF_arginase"/>
    <property type="match status" value="1"/>
</dbReference>
<evidence type="ECO:0000256" key="11">
    <source>
        <dbReference type="PROSITE-ProRule" id="PRU00742"/>
    </source>
</evidence>
<evidence type="ECO:0000256" key="2">
    <source>
        <dbReference type="ARBA" id="ARBA00012168"/>
    </source>
</evidence>
<keyword evidence="4 13" id="KW-0056">Arginine metabolism</keyword>
<feature type="binding site" evidence="10">
    <location>
        <position position="118"/>
    </location>
    <ligand>
        <name>Mn(2+)</name>
        <dbReference type="ChEBI" id="CHEBI:29035"/>
        <label>1</label>
    </ligand>
</feature>
<feature type="binding site" evidence="10">
    <location>
        <position position="120"/>
    </location>
    <ligand>
        <name>Mn(2+)</name>
        <dbReference type="ChEBI" id="CHEBI:29035"/>
        <label>1</label>
    </ligand>
</feature>
<comment type="similarity">
    <text evidence="11 12">Belongs to the arginase family.</text>
</comment>
<dbReference type="EMBL" id="DVMO01000060">
    <property type="protein sequence ID" value="HIU27546.1"/>
    <property type="molecule type" value="Genomic_DNA"/>
</dbReference>
<dbReference type="EC" id="3.5.3.1" evidence="2 9"/>
<dbReference type="InterPro" id="IPR020855">
    <property type="entry name" value="Ureohydrolase_Mn_BS"/>
</dbReference>
<dbReference type="PIRSF" id="PIRSF036979">
    <property type="entry name" value="Arginase"/>
    <property type="match status" value="1"/>
</dbReference>
<dbReference type="PANTHER" id="PTHR43782:SF3">
    <property type="entry name" value="ARGINASE"/>
    <property type="match status" value="1"/>
</dbReference>
<feature type="binding site" evidence="10">
    <location>
        <position position="122"/>
    </location>
    <ligand>
        <name>Mn(2+)</name>
        <dbReference type="ChEBI" id="CHEBI:29035"/>
        <label>1</label>
    </ligand>
</feature>
<keyword evidence="5 10" id="KW-0479">Metal-binding</keyword>
<evidence type="ECO:0000256" key="7">
    <source>
        <dbReference type="ARBA" id="ARBA00023211"/>
    </source>
</evidence>
<comment type="catalytic activity">
    <reaction evidence="8 13">
        <text>L-arginine + H2O = urea + L-ornithine</text>
        <dbReference type="Rhea" id="RHEA:20569"/>
        <dbReference type="ChEBI" id="CHEBI:15377"/>
        <dbReference type="ChEBI" id="CHEBI:16199"/>
        <dbReference type="ChEBI" id="CHEBI:32682"/>
        <dbReference type="ChEBI" id="CHEBI:46911"/>
        <dbReference type="EC" id="3.5.3.1"/>
    </reaction>
</comment>
<feature type="binding site" evidence="10">
    <location>
        <position position="222"/>
    </location>
    <ligand>
        <name>Mn(2+)</name>
        <dbReference type="ChEBI" id="CHEBI:29035"/>
        <label>1</label>
    </ligand>
</feature>
<dbReference type="AlphaFoldDB" id="A0A9D1L870"/>
<dbReference type="SUPFAM" id="SSF52768">
    <property type="entry name" value="Arginase/deacetylase"/>
    <property type="match status" value="1"/>
</dbReference>
<dbReference type="PANTHER" id="PTHR43782">
    <property type="entry name" value="ARGINASE"/>
    <property type="match status" value="1"/>
</dbReference>
<evidence type="ECO:0000313" key="15">
    <source>
        <dbReference type="Proteomes" id="UP000824091"/>
    </source>
</evidence>
<dbReference type="InterPro" id="IPR014033">
    <property type="entry name" value="Arginase"/>
</dbReference>